<dbReference type="Proteomes" id="UP000030595">
    <property type="component" value="Unassembled WGS sequence"/>
</dbReference>
<dbReference type="eggNOG" id="ENOG502ZHBH">
    <property type="taxonomic scope" value="Bacteria"/>
</dbReference>
<dbReference type="EMBL" id="JPVQ01000001">
    <property type="protein sequence ID" value="KGR92424.1"/>
    <property type="molecule type" value="Genomic_DNA"/>
</dbReference>
<dbReference type="InterPro" id="IPR035218">
    <property type="entry name" value="DUF5327"/>
</dbReference>
<evidence type="ECO:0000313" key="2">
    <source>
        <dbReference type="Proteomes" id="UP000030595"/>
    </source>
</evidence>
<gene>
    <name evidence="1" type="ORF">CD30_01025</name>
</gene>
<dbReference type="RefSeq" id="WP_036171118.1">
    <property type="nucleotide sequence ID" value="NZ_AVCZ01000001.1"/>
</dbReference>
<evidence type="ECO:0000313" key="1">
    <source>
        <dbReference type="EMBL" id="KGR92424.1"/>
    </source>
</evidence>
<dbReference type="OrthoDB" id="2361717at2"/>
<dbReference type="Pfam" id="PF17261">
    <property type="entry name" value="DUF5327"/>
    <property type="match status" value="1"/>
</dbReference>
<keyword evidence="2" id="KW-1185">Reference proteome</keyword>
<sequence>MISVDTILNEIEKHTRIAKGVNDNQLIREHIVAIRALCDVLLAEQNSNKTVTFQKNEELDNVQSIQMKNTASLPSNKLKEEDANGESLFDF</sequence>
<reference evidence="1 2" key="1">
    <citation type="submission" date="2014-02" db="EMBL/GenBank/DDBJ databases">
        <title>Draft genome sequence of Lysinibacillus massiliensis CCUG 49529.</title>
        <authorList>
            <person name="Zhang F."/>
            <person name="Wang G."/>
            <person name="Zhang L."/>
        </authorList>
    </citation>
    <scope>NUCLEOTIDE SEQUENCE [LARGE SCALE GENOMIC DNA]</scope>
    <source>
        <strain evidence="1 2">CCUG 49529</strain>
    </source>
</reference>
<accession>A0A0A3J5W4</accession>
<proteinExistence type="predicted"/>
<comment type="caution">
    <text evidence="1">The sequence shown here is derived from an EMBL/GenBank/DDBJ whole genome shotgun (WGS) entry which is preliminary data.</text>
</comment>
<name>A0A0A3J5W4_9BACL</name>
<protein>
    <submittedName>
        <fullName evidence="1">Uncharacterized protein</fullName>
    </submittedName>
</protein>
<organism evidence="1 2">
    <name type="scientific">Ureibacillus massiliensis 4400831 = CIP 108448 = CCUG 49529</name>
    <dbReference type="NCBI Taxonomy" id="1211035"/>
    <lineage>
        <taxon>Bacteria</taxon>
        <taxon>Bacillati</taxon>
        <taxon>Bacillota</taxon>
        <taxon>Bacilli</taxon>
        <taxon>Bacillales</taxon>
        <taxon>Caryophanaceae</taxon>
        <taxon>Ureibacillus</taxon>
    </lineage>
</organism>
<dbReference type="AlphaFoldDB" id="A0A0A3J5W4"/>